<comment type="similarity">
    <text evidence="1 7">Belongs to the MICOS complex subunit Mic60 family.</text>
</comment>
<evidence type="ECO:0000313" key="10">
    <source>
        <dbReference type="RefSeq" id="XP_006815475.1"/>
    </source>
</evidence>
<sequence>MTQESKCNHGDLVDTGKEEFEKLRKTLEEAKLQASKSKFTQSSLASVIIGAEETLNLVSYDLDTAVAEVTSAKAESKILSEYHDLVDKGKQQFKKELESIMPTVKLGKKGNSNFEHIPKTELQREYELEMRHQLMRQAAAHSDHINDVLRVQSKELEQQFDKKMEERVNDEREKYQVELHGALARLRGVESAIEDRADLEKQSENAQELWLACEALRRTVKYGEKGSDVLTPLDNEVAAIKEAGSSIPVVHGILEAIPEDALTRGVFTEESLIARWKHYKINCYEMPALQYDR</sequence>
<reference evidence="10" key="1">
    <citation type="submission" date="2025-08" db="UniProtKB">
        <authorList>
            <consortium name="RefSeq"/>
        </authorList>
    </citation>
    <scope>IDENTIFICATION</scope>
    <source>
        <tissue evidence="10">Testes</tissue>
    </source>
</reference>
<evidence type="ECO:0000256" key="4">
    <source>
        <dbReference type="ARBA" id="ARBA00022989"/>
    </source>
</evidence>
<comment type="subunit">
    <text evidence="7">Component of the mitochondrial contact site and cristae organizing system (MICOS) complex.</text>
</comment>
<organism evidence="9 10">
    <name type="scientific">Saccoglossus kowalevskii</name>
    <name type="common">Acorn worm</name>
    <dbReference type="NCBI Taxonomy" id="10224"/>
    <lineage>
        <taxon>Eukaryota</taxon>
        <taxon>Metazoa</taxon>
        <taxon>Hemichordata</taxon>
        <taxon>Enteropneusta</taxon>
        <taxon>Harrimaniidae</taxon>
        <taxon>Saccoglossus</taxon>
    </lineage>
</organism>
<keyword evidence="2 7" id="KW-0812">Transmembrane</keyword>
<dbReference type="Pfam" id="PF09731">
    <property type="entry name" value="Mitofilin"/>
    <property type="match status" value="1"/>
</dbReference>
<comment type="subcellular location">
    <subcellularLocation>
        <location evidence="7">Mitochondrion inner membrane</location>
        <topology evidence="7">Single-pass membrane protein</topology>
    </subcellularLocation>
</comment>
<evidence type="ECO:0000256" key="6">
    <source>
        <dbReference type="ARBA" id="ARBA00023136"/>
    </source>
</evidence>
<feature type="coiled-coil region" evidence="8">
    <location>
        <begin position="146"/>
        <end position="209"/>
    </location>
</feature>
<keyword evidence="8" id="KW-0175">Coiled coil</keyword>
<evidence type="ECO:0000256" key="7">
    <source>
        <dbReference type="RuleBase" id="RU363000"/>
    </source>
</evidence>
<keyword evidence="9" id="KW-1185">Reference proteome</keyword>
<dbReference type="InterPro" id="IPR019133">
    <property type="entry name" value="MIC60"/>
</dbReference>
<evidence type="ECO:0000256" key="5">
    <source>
        <dbReference type="ARBA" id="ARBA00023128"/>
    </source>
</evidence>
<dbReference type="GeneID" id="102806521"/>
<dbReference type="Proteomes" id="UP000694865">
    <property type="component" value="Unplaced"/>
</dbReference>
<gene>
    <name evidence="10" type="primary">LOC102806521</name>
</gene>
<comment type="function">
    <text evidence="7">Component of the MICOS complex, a large protein complex of the mitochondrial inner membrane that plays crucial roles in the maintenance of crista junctions, inner membrane architecture, and formation of contact sites to the outer membrane.</text>
</comment>
<keyword evidence="4" id="KW-1133">Transmembrane helix</keyword>
<accession>A0ABM0M634</accession>
<keyword evidence="5 7" id="KW-0496">Mitochondrion</keyword>
<proteinExistence type="inferred from homology"/>
<name>A0ABM0M634_SACKO</name>
<evidence type="ECO:0000313" key="9">
    <source>
        <dbReference type="Proteomes" id="UP000694865"/>
    </source>
</evidence>
<evidence type="ECO:0000256" key="1">
    <source>
        <dbReference type="ARBA" id="ARBA00010877"/>
    </source>
</evidence>
<keyword evidence="3 7" id="KW-0999">Mitochondrion inner membrane</keyword>
<evidence type="ECO:0000256" key="8">
    <source>
        <dbReference type="SAM" id="Coils"/>
    </source>
</evidence>
<keyword evidence="6" id="KW-0472">Membrane</keyword>
<evidence type="ECO:0000256" key="3">
    <source>
        <dbReference type="ARBA" id="ARBA00022792"/>
    </source>
</evidence>
<evidence type="ECO:0000256" key="2">
    <source>
        <dbReference type="ARBA" id="ARBA00022692"/>
    </source>
</evidence>
<dbReference type="PANTHER" id="PTHR15415:SF7">
    <property type="entry name" value="MICOS COMPLEX SUBUNIT MIC60"/>
    <property type="match status" value="1"/>
</dbReference>
<protein>
    <recommendedName>
        <fullName evidence="7">MICOS complex subunit MIC60</fullName>
    </recommendedName>
    <alternativeName>
        <fullName evidence="7">Mitofilin</fullName>
    </alternativeName>
</protein>
<dbReference type="PANTHER" id="PTHR15415">
    <property type="entry name" value="MITOFILIN"/>
    <property type="match status" value="1"/>
</dbReference>
<dbReference type="RefSeq" id="XP_006815475.1">
    <property type="nucleotide sequence ID" value="XM_006815412.1"/>
</dbReference>